<feature type="transmembrane region" description="Helical" evidence="5">
    <location>
        <begin position="67"/>
        <end position="86"/>
    </location>
</feature>
<evidence type="ECO:0000256" key="5">
    <source>
        <dbReference type="SAM" id="Phobius"/>
    </source>
</evidence>
<dbReference type="AlphaFoldDB" id="A0A380TI16"/>
<feature type="transmembrane region" description="Helical" evidence="5">
    <location>
        <begin position="219"/>
        <end position="237"/>
    </location>
</feature>
<feature type="transmembrane region" description="Helical" evidence="5">
    <location>
        <begin position="128"/>
        <end position="145"/>
    </location>
</feature>
<dbReference type="GO" id="GO:0016020">
    <property type="term" value="C:membrane"/>
    <property type="evidence" value="ECO:0007669"/>
    <property type="project" value="UniProtKB-SubCell"/>
</dbReference>
<feature type="transmembrane region" description="Helical" evidence="5">
    <location>
        <begin position="41"/>
        <end position="60"/>
    </location>
</feature>
<accession>A0A380TI16</accession>
<evidence type="ECO:0000256" key="3">
    <source>
        <dbReference type="ARBA" id="ARBA00022989"/>
    </source>
</evidence>
<organism evidence="7">
    <name type="scientific">metagenome</name>
    <dbReference type="NCBI Taxonomy" id="256318"/>
    <lineage>
        <taxon>unclassified sequences</taxon>
        <taxon>metagenomes</taxon>
    </lineage>
</organism>
<proteinExistence type="predicted"/>
<feature type="transmembrane region" description="Helical" evidence="5">
    <location>
        <begin position="196"/>
        <end position="213"/>
    </location>
</feature>
<dbReference type="PANTHER" id="PTHR37422">
    <property type="entry name" value="TEICHURONIC ACID BIOSYNTHESIS PROTEIN TUAE"/>
    <property type="match status" value="1"/>
</dbReference>
<feature type="transmembrane region" description="Helical" evidence="5">
    <location>
        <begin position="165"/>
        <end position="184"/>
    </location>
</feature>
<dbReference type="InterPro" id="IPR051533">
    <property type="entry name" value="WaaL-like"/>
</dbReference>
<feature type="domain" description="O-antigen ligase-related" evidence="6">
    <location>
        <begin position="204"/>
        <end position="361"/>
    </location>
</feature>
<keyword evidence="3 5" id="KW-1133">Transmembrane helix</keyword>
<dbReference type="Pfam" id="PF04932">
    <property type="entry name" value="Wzy_C"/>
    <property type="match status" value="1"/>
</dbReference>
<dbReference type="PANTHER" id="PTHR37422:SF13">
    <property type="entry name" value="LIPOPOLYSACCHARIDE BIOSYNTHESIS PROTEIN PA4999-RELATED"/>
    <property type="match status" value="1"/>
</dbReference>
<evidence type="ECO:0000313" key="7">
    <source>
        <dbReference type="EMBL" id="SUS07294.1"/>
    </source>
</evidence>
<feature type="transmembrane region" description="Helical" evidence="5">
    <location>
        <begin position="353"/>
        <end position="370"/>
    </location>
</feature>
<gene>
    <name evidence="7" type="ORF">DF3PB_4070003</name>
</gene>
<feature type="transmembrane region" description="Helical" evidence="5">
    <location>
        <begin position="382"/>
        <end position="400"/>
    </location>
</feature>
<protein>
    <recommendedName>
        <fullName evidence="6">O-antigen ligase-related domain-containing protein</fullName>
    </recommendedName>
</protein>
<evidence type="ECO:0000256" key="2">
    <source>
        <dbReference type="ARBA" id="ARBA00022692"/>
    </source>
</evidence>
<reference evidence="7" key="1">
    <citation type="submission" date="2018-07" db="EMBL/GenBank/DDBJ databases">
        <authorList>
            <person name="Quirk P.G."/>
            <person name="Krulwich T.A."/>
        </authorList>
    </citation>
    <scope>NUCLEOTIDE SEQUENCE</scope>
</reference>
<keyword evidence="4 5" id="KW-0472">Membrane</keyword>
<keyword evidence="2 5" id="KW-0812">Transmembrane</keyword>
<evidence type="ECO:0000259" key="6">
    <source>
        <dbReference type="Pfam" id="PF04932"/>
    </source>
</evidence>
<sequence length="451" mass="49158">MKLFVLLTVAFGYVAGLVRPGFIFALGMCSYPLEAALGGRNIIGDIIVAAVPIYALLVLFKRRCFHLHIVDGLFIVYFLWYCISVLRAPDYTLAFDNLIKFSISSVGYYFATRTLLENEKDFNRFAKDFLRMGVVIAIIIGLIAQPDPWSPRTYINFEGGRTSTVGVSLSFNVVICALAFYLFSKKSWKAFFVPRLDFLISVIVLIFIVHFALQNGTRGALMGPMFAVIAFSLIYFYSRLGSTGRLVMVGASIAFILCFPFVMALIAEAITDVPPTTIPPKFKASIINFAGVVTGMERYQAFDPSGAARIDIYRTAKAIIAEWPLFGLGANAVIATIGTHAHNLFLELWSDGGITNVVLFVMFVTAGMFIGLRNSLAGPVPVFSRMFLGVGAGVLIQLQVSLTLSYAKPLFFALGALVTLEVARLRACAQVFEARARAQAAPLEATGGAAA</sequence>
<dbReference type="InterPro" id="IPR007016">
    <property type="entry name" value="O-antigen_ligase-rel_domated"/>
</dbReference>
<name>A0A380TI16_9ZZZZ</name>
<evidence type="ECO:0000256" key="1">
    <source>
        <dbReference type="ARBA" id="ARBA00004141"/>
    </source>
</evidence>
<feature type="transmembrane region" description="Helical" evidence="5">
    <location>
        <begin position="98"/>
        <end position="116"/>
    </location>
</feature>
<evidence type="ECO:0000256" key="4">
    <source>
        <dbReference type="ARBA" id="ARBA00023136"/>
    </source>
</evidence>
<feature type="transmembrane region" description="Helical" evidence="5">
    <location>
        <begin position="246"/>
        <end position="267"/>
    </location>
</feature>
<dbReference type="EMBL" id="UIDG01000343">
    <property type="protein sequence ID" value="SUS07294.1"/>
    <property type="molecule type" value="Genomic_DNA"/>
</dbReference>
<comment type="subcellular location">
    <subcellularLocation>
        <location evidence="1">Membrane</location>
        <topology evidence="1">Multi-pass membrane protein</topology>
    </subcellularLocation>
</comment>